<evidence type="ECO:0000256" key="5">
    <source>
        <dbReference type="ARBA" id="ARBA00029447"/>
    </source>
</evidence>
<dbReference type="FunFam" id="1.10.287.950:FF:000001">
    <property type="entry name" value="Methyl-accepting chemotaxis sensory transducer"/>
    <property type="match status" value="1"/>
</dbReference>
<dbReference type="PROSITE" id="PS50111">
    <property type="entry name" value="CHEMOTAXIS_TRANSDUC_2"/>
    <property type="match status" value="1"/>
</dbReference>
<dbReference type="Pfam" id="PF12729">
    <property type="entry name" value="4HB_MCP_1"/>
    <property type="match status" value="1"/>
</dbReference>
<sequence length="526" mass="56255">MNRWSVKKKLATMIAAIIISFMILAAFLLSRQADTTTELQSLYEKDYQAASIIGQIDGLLTRVDINILRMIAIGDPASIATWKSQNTENFTKVETLLNTLKPIIDSSMTSSFDGLLSSYTLMRKGMEHQVQAVESGDMKNASEINKNEVKANADQTFGALFTLKKAQDELANAKVTEQQNIDMTTRIISLLAVIVVALASILLGAVILRSLLRQLGGEPLVASQVVNLMAQGDLSRPISVKDNDQVSLLAQLKEMQASLSGIVTSVRSNAESLATASIQISQGNQDLSQRTEEQASALQQTSATMEQLGSTVSNNAENARQANQLASGASTLAAEGGQMVERVIETMKGINSSSKKISDIINVIDSIAFQTNILALNAAVEAARAGEQGRGFAVVASEVRNLAQRSANAAKEISELITNSVGQVEQGSQLVDEAGETMTRIMTAINQVTDIVSEISASSQEQSSGVKQVGQAITQIDSVTQQNAALVEESAAAAENLKEQAQQLVQAVAVFQVTPMVNQPHLYLGR</sequence>
<evidence type="ECO:0000256" key="7">
    <source>
        <dbReference type="SAM" id="Phobius"/>
    </source>
</evidence>
<dbReference type="InterPro" id="IPR051310">
    <property type="entry name" value="MCP_chemotaxis"/>
</dbReference>
<name>A0A1V2R1L4_9GAMM</name>
<dbReference type="GO" id="GO:0006935">
    <property type="term" value="P:chemotaxis"/>
    <property type="evidence" value="ECO:0007669"/>
    <property type="project" value="UniProtKB-KW"/>
</dbReference>
<evidence type="ECO:0000313" key="10">
    <source>
        <dbReference type="Proteomes" id="UP000189286"/>
    </source>
</evidence>
<accession>A0A1V2R1L4</accession>
<protein>
    <submittedName>
        <fullName evidence="9">Cellobiose phosphorylase</fullName>
    </submittedName>
</protein>
<dbReference type="GO" id="GO:0005886">
    <property type="term" value="C:plasma membrane"/>
    <property type="evidence" value="ECO:0007669"/>
    <property type="project" value="TreeGrafter"/>
</dbReference>
<gene>
    <name evidence="9" type="ORF">BSK71_14780</name>
</gene>
<evidence type="ECO:0000256" key="3">
    <source>
        <dbReference type="ARBA" id="ARBA00022500"/>
    </source>
</evidence>
<keyword evidence="3" id="KW-0145">Chemotaxis</keyword>
<dbReference type="PANTHER" id="PTHR43531">
    <property type="entry name" value="PROTEIN ICFG"/>
    <property type="match status" value="1"/>
</dbReference>
<keyword evidence="2" id="KW-0488">Methylation</keyword>
<dbReference type="Proteomes" id="UP000189286">
    <property type="component" value="Unassembled WGS sequence"/>
</dbReference>
<dbReference type="PANTHER" id="PTHR43531:SF14">
    <property type="entry name" value="METHYL-ACCEPTING CHEMOTAXIS PROTEIN I-RELATED"/>
    <property type="match status" value="1"/>
</dbReference>
<proteinExistence type="inferred from homology"/>
<dbReference type="RefSeq" id="WP_039363508.1">
    <property type="nucleotide sequence ID" value="NZ_JRMH01000002.1"/>
</dbReference>
<keyword evidence="7" id="KW-0472">Membrane</keyword>
<dbReference type="CDD" id="cd11386">
    <property type="entry name" value="MCP_signal"/>
    <property type="match status" value="1"/>
</dbReference>
<dbReference type="InterPro" id="IPR024478">
    <property type="entry name" value="HlyB_4HB_MCP"/>
</dbReference>
<evidence type="ECO:0000256" key="2">
    <source>
        <dbReference type="ARBA" id="ARBA00022481"/>
    </source>
</evidence>
<comment type="caution">
    <text evidence="9">The sequence shown here is derived from an EMBL/GenBank/DDBJ whole genome shotgun (WGS) entry which is preliminary data.</text>
</comment>
<feature type="domain" description="Methyl-accepting transducer" evidence="8">
    <location>
        <begin position="269"/>
        <end position="498"/>
    </location>
</feature>
<dbReference type="SMART" id="SM00283">
    <property type="entry name" value="MA"/>
    <property type="match status" value="1"/>
</dbReference>
<dbReference type="Gene3D" id="1.10.287.950">
    <property type="entry name" value="Methyl-accepting chemotaxis protein"/>
    <property type="match status" value="1"/>
</dbReference>
<evidence type="ECO:0000256" key="4">
    <source>
        <dbReference type="ARBA" id="ARBA00023224"/>
    </source>
</evidence>
<dbReference type="SUPFAM" id="SSF58104">
    <property type="entry name" value="Methyl-accepting chemotaxis protein (MCP) signaling domain"/>
    <property type="match status" value="1"/>
</dbReference>
<dbReference type="InterPro" id="IPR004089">
    <property type="entry name" value="MCPsignal_dom"/>
</dbReference>
<evidence type="ECO:0000256" key="6">
    <source>
        <dbReference type="PROSITE-ProRule" id="PRU00284"/>
    </source>
</evidence>
<reference evidence="10" key="1">
    <citation type="submission" date="2016-11" db="EMBL/GenBank/DDBJ databases">
        <authorList>
            <person name="Panda P."/>
            <person name="Visnovsky S."/>
            <person name="Pitman A."/>
        </authorList>
    </citation>
    <scope>NUCLEOTIDE SEQUENCE [LARGE SCALE GENOMIC DNA]</scope>
    <source>
        <strain evidence="10">ICMP 9972</strain>
    </source>
</reference>
<comment type="subcellular location">
    <subcellularLocation>
        <location evidence="1">Membrane</location>
    </subcellularLocation>
</comment>
<feature type="transmembrane region" description="Helical" evidence="7">
    <location>
        <begin position="187"/>
        <end position="208"/>
    </location>
</feature>
<organism evidence="9 10">
    <name type="scientific">Pectobacterium actinidiae</name>
    <dbReference type="NCBI Taxonomy" id="1507808"/>
    <lineage>
        <taxon>Bacteria</taxon>
        <taxon>Pseudomonadati</taxon>
        <taxon>Pseudomonadota</taxon>
        <taxon>Gammaproteobacteria</taxon>
        <taxon>Enterobacterales</taxon>
        <taxon>Pectobacteriaceae</taxon>
        <taxon>Pectobacterium</taxon>
    </lineage>
</organism>
<evidence type="ECO:0000259" key="8">
    <source>
        <dbReference type="PROSITE" id="PS50111"/>
    </source>
</evidence>
<dbReference type="GO" id="GO:0007165">
    <property type="term" value="P:signal transduction"/>
    <property type="evidence" value="ECO:0007669"/>
    <property type="project" value="UniProtKB-KW"/>
</dbReference>
<keyword evidence="4 6" id="KW-0807">Transducer</keyword>
<evidence type="ECO:0000256" key="1">
    <source>
        <dbReference type="ARBA" id="ARBA00004370"/>
    </source>
</evidence>
<dbReference type="GO" id="GO:0004888">
    <property type="term" value="F:transmembrane signaling receptor activity"/>
    <property type="evidence" value="ECO:0007669"/>
    <property type="project" value="TreeGrafter"/>
</dbReference>
<keyword evidence="7" id="KW-1133">Transmembrane helix</keyword>
<keyword evidence="7" id="KW-0812">Transmembrane</keyword>
<evidence type="ECO:0000313" key="9">
    <source>
        <dbReference type="EMBL" id="ONK04256.1"/>
    </source>
</evidence>
<comment type="similarity">
    <text evidence="5">Belongs to the methyl-accepting chemotaxis (MCP) protein family.</text>
</comment>
<dbReference type="Pfam" id="PF00015">
    <property type="entry name" value="MCPsignal"/>
    <property type="match status" value="1"/>
</dbReference>
<dbReference type="EMBL" id="MPUJ01000009">
    <property type="protein sequence ID" value="ONK04256.1"/>
    <property type="molecule type" value="Genomic_DNA"/>
</dbReference>
<dbReference type="AlphaFoldDB" id="A0A1V2R1L4"/>
<dbReference type="OrthoDB" id="2489132at2"/>